<dbReference type="PANTHER" id="PTHR38103:SF1">
    <property type="entry name" value="RECOMBINATION-ASSOCIATED PROTEIN RDGC"/>
    <property type="match status" value="1"/>
</dbReference>
<evidence type="ECO:0000256" key="3">
    <source>
        <dbReference type="ARBA" id="ARBA00022296"/>
    </source>
</evidence>
<evidence type="ECO:0000256" key="4">
    <source>
        <dbReference type="ARBA" id="ARBA00022490"/>
    </source>
</evidence>
<comment type="similarity">
    <text evidence="2 6">Belongs to the RdgC family.</text>
</comment>
<dbReference type="GO" id="GO:0005737">
    <property type="term" value="C:cytoplasm"/>
    <property type="evidence" value="ECO:0007669"/>
    <property type="project" value="UniProtKB-UniRule"/>
</dbReference>
<dbReference type="Pfam" id="PF04381">
    <property type="entry name" value="RdgC"/>
    <property type="match status" value="1"/>
</dbReference>
<evidence type="ECO:0000256" key="1">
    <source>
        <dbReference type="ARBA" id="ARBA00004453"/>
    </source>
</evidence>
<comment type="caution">
    <text evidence="7">The sequence shown here is derived from an EMBL/GenBank/DDBJ whole genome shotgun (WGS) entry which is preliminary data.</text>
</comment>
<dbReference type="Proteomes" id="UP000601768">
    <property type="component" value="Unassembled WGS sequence"/>
</dbReference>
<dbReference type="HAMAP" id="MF_00194">
    <property type="entry name" value="RdgC"/>
    <property type="match status" value="1"/>
</dbReference>
<dbReference type="GO" id="GO:0006310">
    <property type="term" value="P:DNA recombination"/>
    <property type="evidence" value="ECO:0007669"/>
    <property type="project" value="UniProtKB-UniRule"/>
</dbReference>
<name>A0A8J6ISW5_9ALTE</name>
<dbReference type="GO" id="GO:0003690">
    <property type="term" value="F:double-stranded DNA binding"/>
    <property type="evidence" value="ECO:0007669"/>
    <property type="project" value="TreeGrafter"/>
</dbReference>
<accession>A0A8J6ISW5</accession>
<dbReference type="PANTHER" id="PTHR38103">
    <property type="entry name" value="RECOMBINATION-ASSOCIATED PROTEIN RDGC"/>
    <property type="match status" value="1"/>
</dbReference>
<evidence type="ECO:0000256" key="2">
    <source>
        <dbReference type="ARBA" id="ARBA00008657"/>
    </source>
</evidence>
<dbReference type="NCBIfam" id="NF001462">
    <property type="entry name" value="PRK00321.1-3"/>
    <property type="match status" value="1"/>
</dbReference>
<evidence type="ECO:0000313" key="7">
    <source>
        <dbReference type="EMBL" id="MBC3764833.1"/>
    </source>
</evidence>
<evidence type="ECO:0000256" key="6">
    <source>
        <dbReference type="HAMAP-Rule" id="MF_00194"/>
    </source>
</evidence>
<dbReference type="InterPro" id="IPR007476">
    <property type="entry name" value="RdgC"/>
</dbReference>
<protein>
    <recommendedName>
        <fullName evidence="3 6">Recombination-associated protein RdgC</fullName>
    </recommendedName>
</protein>
<dbReference type="GO" id="GO:0000018">
    <property type="term" value="P:regulation of DNA recombination"/>
    <property type="evidence" value="ECO:0007669"/>
    <property type="project" value="TreeGrafter"/>
</dbReference>
<evidence type="ECO:0000256" key="5">
    <source>
        <dbReference type="ARBA" id="ARBA00023172"/>
    </source>
</evidence>
<reference evidence="7" key="1">
    <citation type="journal article" date="2018" name="Int. J. Syst. Evol. Microbiol.">
        <title>Neptunicella marina gen. nov., sp. nov., isolated from surface seawater.</title>
        <authorList>
            <person name="Liu X."/>
            <person name="Lai Q."/>
            <person name="Du Y."/>
            <person name="Zhang X."/>
            <person name="Liu Z."/>
            <person name="Sun F."/>
            <person name="Shao Z."/>
        </authorList>
    </citation>
    <scope>NUCLEOTIDE SEQUENCE</scope>
    <source>
        <strain evidence="7">S27-2</strain>
    </source>
</reference>
<comment type="subcellular location">
    <subcellularLocation>
        <location evidence="1 6">Cytoplasm</location>
        <location evidence="1 6">Nucleoid</location>
    </subcellularLocation>
</comment>
<dbReference type="NCBIfam" id="NF001464">
    <property type="entry name" value="PRK00321.1-5"/>
    <property type="match status" value="1"/>
</dbReference>
<keyword evidence="4 6" id="KW-0963">Cytoplasm</keyword>
<dbReference type="RefSeq" id="WP_186505309.1">
    <property type="nucleotide sequence ID" value="NZ_JACNEP010000002.1"/>
</dbReference>
<keyword evidence="5 6" id="KW-0233">DNA recombination</keyword>
<sequence>MWFKNLKFYRITSPLELDEDKLQDDLKEFGFRPCGSQEQATQGWTSPFSKGDALFHSAGNNIWLNLKKQERLLPSSVVNAQLAEKVATIEADTGAAVGKKAKQDLKQEIIHQLLPKAFTKDSFTQGFISVANNLVVVDAGSDGKAEFFLAHLRKAIGSLPVVPLARRSLSAEFTAWLTEGNVPSAFSILEEAELRLPQDEGGIVRCKNQDLTSDEIQSHLDAGKVVMKIAVEWDETLSAILQEDLTVKRLKFTDMIREKNDDIPKEEQLAKMDADFSLMAGEVVRLANSLTELFELDEEQRF</sequence>
<comment type="function">
    <text evidence="6">May be involved in recombination.</text>
</comment>
<dbReference type="EMBL" id="JACNEP010000002">
    <property type="protein sequence ID" value="MBC3764833.1"/>
    <property type="molecule type" value="Genomic_DNA"/>
</dbReference>
<evidence type="ECO:0000313" key="8">
    <source>
        <dbReference type="Proteomes" id="UP000601768"/>
    </source>
</evidence>
<proteinExistence type="inferred from homology"/>
<organism evidence="7 8">
    <name type="scientific">Neptunicella marina</name>
    <dbReference type="NCBI Taxonomy" id="2125989"/>
    <lineage>
        <taxon>Bacteria</taxon>
        <taxon>Pseudomonadati</taxon>
        <taxon>Pseudomonadota</taxon>
        <taxon>Gammaproteobacteria</taxon>
        <taxon>Alteromonadales</taxon>
        <taxon>Alteromonadaceae</taxon>
        <taxon>Neptunicella</taxon>
    </lineage>
</organism>
<dbReference type="AlphaFoldDB" id="A0A8J6ISW5"/>
<gene>
    <name evidence="6 7" type="primary">rdgC</name>
    <name evidence="7" type="ORF">H8B19_03025</name>
</gene>
<reference evidence="7" key="2">
    <citation type="submission" date="2020-08" db="EMBL/GenBank/DDBJ databases">
        <authorList>
            <person name="Lai Q."/>
        </authorList>
    </citation>
    <scope>NUCLEOTIDE SEQUENCE</scope>
    <source>
        <strain evidence="7">S27-2</strain>
    </source>
</reference>
<dbReference type="GO" id="GO:0043590">
    <property type="term" value="C:bacterial nucleoid"/>
    <property type="evidence" value="ECO:0007669"/>
    <property type="project" value="TreeGrafter"/>
</dbReference>
<keyword evidence="8" id="KW-1185">Reference proteome</keyword>